<feature type="region of interest" description="Disordered" evidence="11">
    <location>
        <begin position="106"/>
        <end position="128"/>
    </location>
</feature>
<evidence type="ECO:0000256" key="9">
    <source>
        <dbReference type="ARBA" id="ARBA00023010"/>
    </source>
</evidence>
<sequence>MGISGVLSLLTAAPESAGASSGGSMTFTFITFGLIFLIFYFLIIRPQNKQQKEVQKMIASLKKGDKVVTIGGIHGVVQAVKENTVVIKVDDNSTLLMEKSAIARREKEGKESTAKDDSGLKVVRKDNE</sequence>
<dbReference type="InterPro" id="IPR003849">
    <property type="entry name" value="Preprotein_translocase_YajC"/>
</dbReference>
<dbReference type="NCBIfam" id="TIGR00739">
    <property type="entry name" value="yajC"/>
    <property type="match status" value="1"/>
</dbReference>
<evidence type="ECO:0000256" key="2">
    <source>
        <dbReference type="ARBA" id="ARBA00006742"/>
    </source>
</evidence>
<evidence type="ECO:0000256" key="12">
    <source>
        <dbReference type="SAM" id="Phobius"/>
    </source>
</evidence>
<evidence type="ECO:0000256" key="8">
    <source>
        <dbReference type="ARBA" id="ARBA00022989"/>
    </source>
</evidence>
<evidence type="ECO:0000256" key="4">
    <source>
        <dbReference type="ARBA" id="ARBA00022448"/>
    </source>
</evidence>
<evidence type="ECO:0000256" key="3">
    <source>
        <dbReference type="ARBA" id="ARBA00014962"/>
    </source>
</evidence>
<keyword evidence="5" id="KW-1003">Cell membrane</keyword>
<dbReference type="RefSeq" id="WP_420069722.1">
    <property type="nucleotide sequence ID" value="NZ_JBCHKQ010000003.1"/>
</dbReference>
<evidence type="ECO:0000256" key="7">
    <source>
        <dbReference type="ARBA" id="ARBA00022927"/>
    </source>
</evidence>
<evidence type="ECO:0000256" key="1">
    <source>
        <dbReference type="ARBA" id="ARBA00004162"/>
    </source>
</evidence>
<evidence type="ECO:0000256" key="6">
    <source>
        <dbReference type="ARBA" id="ARBA00022692"/>
    </source>
</evidence>
<evidence type="ECO:0000256" key="5">
    <source>
        <dbReference type="ARBA" id="ARBA00022475"/>
    </source>
</evidence>
<keyword evidence="10 12" id="KW-0472">Membrane</keyword>
<evidence type="ECO:0000313" key="14">
    <source>
        <dbReference type="Proteomes" id="UP001466331"/>
    </source>
</evidence>
<reference evidence="13 14" key="1">
    <citation type="submission" date="2024-03" db="EMBL/GenBank/DDBJ databases">
        <title>Ignisphaera cupida sp. nov., a hyperthermophilic hydrolytic archaeon from a hot spring of Kamchatka, and proposal of Ignisphaeraceae fam. nov.</title>
        <authorList>
            <person name="Podosokorskaya O.A."/>
            <person name="Elcheninov A.G."/>
            <person name="Maltseva A.I."/>
            <person name="Zayulina K.S."/>
            <person name="Novikov A."/>
            <person name="Merkel A.Y."/>
        </authorList>
    </citation>
    <scope>NUCLEOTIDE SEQUENCE [LARGE SCALE GENOMIC DNA]</scope>
    <source>
        <strain evidence="13 14">38H-sp</strain>
    </source>
</reference>
<keyword evidence="14" id="KW-1185">Reference proteome</keyword>
<dbReference type="SMART" id="SM01323">
    <property type="entry name" value="YajC"/>
    <property type="match status" value="1"/>
</dbReference>
<keyword evidence="9" id="KW-0811">Translocation</keyword>
<organism evidence="13 14">
    <name type="scientific">Rarispira pelagica</name>
    <dbReference type="NCBI Taxonomy" id="3141764"/>
    <lineage>
        <taxon>Bacteria</taxon>
        <taxon>Pseudomonadati</taxon>
        <taxon>Spirochaetota</taxon>
        <taxon>Spirochaetia</taxon>
        <taxon>Winmispirales</taxon>
        <taxon>Winmispiraceae</taxon>
        <taxon>Rarispira</taxon>
    </lineage>
</organism>
<comment type="caution">
    <text evidence="13">The sequence shown here is derived from an EMBL/GenBank/DDBJ whole genome shotgun (WGS) entry which is preliminary data.</text>
</comment>
<dbReference type="Pfam" id="PF02699">
    <property type="entry name" value="YajC"/>
    <property type="match status" value="1"/>
</dbReference>
<dbReference type="EMBL" id="JBCHKQ010000003">
    <property type="protein sequence ID" value="MEM5948269.1"/>
    <property type="molecule type" value="Genomic_DNA"/>
</dbReference>
<evidence type="ECO:0000256" key="11">
    <source>
        <dbReference type="SAM" id="MobiDB-lite"/>
    </source>
</evidence>
<keyword evidence="4" id="KW-0813">Transport</keyword>
<keyword evidence="7" id="KW-0653">Protein transport</keyword>
<comment type="similarity">
    <text evidence="2">Belongs to the YajC family.</text>
</comment>
<protein>
    <recommendedName>
        <fullName evidence="3">Sec translocon accessory complex subunit YajC</fullName>
    </recommendedName>
</protein>
<dbReference type="PANTHER" id="PTHR33909">
    <property type="entry name" value="SEC TRANSLOCON ACCESSORY COMPLEX SUBUNIT YAJC"/>
    <property type="match status" value="1"/>
</dbReference>
<name>A0ABU9UCN7_9SPIR</name>
<dbReference type="Proteomes" id="UP001466331">
    <property type="component" value="Unassembled WGS sequence"/>
</dbReference>
<keyword evidence="6 12" id="KW-0812">Transmembrane</keyword>
<feature type="transmembrane region" description="Helical" evidence="12">
    <location>
        <begin position="27"/>
        <end position="44"/>
    </location>
</feature>
<dbReference type="PANTHER" id="PTHR33909:SF1">
    <property type="entry name" value="SEC TRANSLOCON ACCESSORY COMPLEX SUBUNIT YAJC"/>
    <property type="match status" value="1"/>
</dbReference>
<accession>A0ABU9UCN7</accession>
<dbReference type="PRINTS" id="PR01853">
    <property type="entry name" value="YAJCTRNLCASE"/>
</dbReference>
<gene>
    <name evidence="13" type="primary">yajC</name>
    <name evidence="13" type="ORF">WKV44_06910</name>
</gene>
<comment type="subcellular location">
    <subcellularLocation>
        <location evidence="1">Cell membrane</location>
        <topology evidence="1">Single-pass membrane protein</topology>
    </subcellularLocation>
</comment>
<keyword evidence="8 12" id="KW-1133">Transmembrane helix</keyword>
<evidence type="ECO:0000256" key="10">
    <source>
        <dbReference type="ARBA" id="ARBA00023136"/>
    </source>
</evidence>
<evidence type="ECO:0000313" key="13">
    <source>
        <dbReference type="EMBL" id="MEM5948269.1"/>
    </source>
</evidence>
<proteinExistence type="inferred from homology"/>